<name>A0AAE2SD76_9BACT</name>
<dbReference type="InterPro" id="IPR013424">
    <property type="entry name" value="Ice-binding_C"/>
</dbReference>
<evidence type="ECO:0000313" key="3">
    <source>
        <dbReference type="EMBL" id="MBK1856233.1"/>
    </source>
</evidence>
<dbReference type="EMBL" id="JAENIG010000011">
    <property type="protein sequence ID" value="MBK1856233.1"/>
    <property type="molecule type" value="Genomic_DNA"/>
</dbReference>
<keyword evidence="4" id="KW-1185">Reference proteome</keyword>
<dbReference type="NCBIfam" id="TIGR02595">
    <property type="entry name" value="PEP_CTERM"/>
    <property type="match status" value="1"/>
</dbReference>
<evidence type="ECO:0000259" key="2">
    <source>
        <dbReference type="Pfam" id="PF07589"/>
    </source>
</evidence>
<accession>A0AAE2SD76</accession>
<keyword evidence="1" id="KW-0732">Signal</keyword>
<dbReference type="Pfam" id="PF07589">
    <property type="entry name" value="PEP-CTERM"/>
    <property type="match status" value="1"/>
</dbReference>
<dbReference type="RefSeq" id="WP_309490851.1">
    <property type="nucleotide sequence ID" value="NZ_JAENIG010000011.1"/>
</dbReference>
<reference evidence="3" key="1">
    <citation type="submission" date="2021-01" db="EMBL/GenBank/DDBJ databases">
        <title>Modified the classification status of verrucomicrobia.</title>
        <authorList>
            <person name="Feng X."/>
        </authorList>
    </citation>
    <scope>NUCLEOTIDE SEQUENCE</scope>
    <source>
        <strain evidence="3">5K15</strain>
    </source>
</reference>
<sequence length="237" mass="24878">MKKPFQSAALAAVILPLTVGVSEAVVIANYDFTAYSLTNSVGVTPGVTVSDFSVGNYGDLTDNGASDNLRLSGDDNTDNSTGAAFTNGNFLSFSVTVADGYTMDLNTLSIDTQVTNAFQYSNARIYTSIQGFDDVVDDTIAQIGVSSGGGFQALTTNIIDFNGDSYLGSNISDADFNGLTDTTVTFYIPWVDNSGSDTRYSDVDNVSLDATVTVIPEPSSAMLLGLGGLALVLRRKK</sequence>
<comment type="caution">
    <text evidence="3">The sequence shown here is derived from an EMBL/GenBank/DDBJ whole genome shotgun (WGS) entry which is preliminary data.</text>
</comment>
<feature type="domain" description="Ice-binding protein C-terminal" evidence="2">
    <location>
        <begin position="215"/>
        <end position="236"/>
    </location>
</feature>
<feature type="chain" id="PRO_5042014802" evidence="1">
    <location>
        <begin position="25"/>
        <end position="237"/>
    </location>
</feature>
<protein>
    <submittedName>
        <fullName evidence="3">PEP-CTERM sorting domain-containing protein</fullName>
    </submittedName>
</protein>
<dbReference type="Proteomes" id="UP000634206">
    <property type="component" value="Unassembled WGS sequence"/>
</dbReference>
<dbReference type="AlphaFoldDB" id="A0AAE2SD76"/>
<evidence type="ECO:0000256" key="1">
    <source>
        <dbReference type="SAM" id="SignalP"/>
    </source>
</evidence>
<proteinExistence type="predicted"/>
<evidence type="ECO:0000313" key="4">
    <source>
        <dbReference type="Proteomes" id="UP000634206"/>
    </source>
</evidence>
<organism evidence="3 4">
    <name type="scientific">Oceaniferula flava</name>
    <dbReference type="NCBI Taxonomy" id="2800421"/>
    <lineage>
        <taxon>Bacteria</taxon>
        <taxon>Pseudomonadati</taxon>
        <taxon>Verrucomicrobiota</taxon>
        <taxon>Verrucomicrobiia</taxon>
        <taxon>Verrucomicrobiales</taxon>
        <taxon>Verrucomicrobiaceae</taxon>
        <taxon>Oceaniferula</taxon>
    </lineage>
</organism>
<feature type="signal peptide" evidence="1">
    <location>
        <begin position="1"/>
        <end position="24"/>
    </location>
</feature>
<gene>
    <name evidence="3" type="ORF">JIN83_14775</name>
</gene>